<sequence>MTEQADRTNKAGQSNQSNHRFGIPLMLIHARQATVNGHGQNSTYAPLAKNGEEHKRQLVFTHVWASSYQHYCDSLPAARKPLIAENQHLIPSINGMPNPQLGLLL</sequence>
<proteinExistence type="predicted"/>
<dbReference type="AlphaFoldDB" id="A0A081N727"/>
<evidence type="ECO:0000313" key="2">
    <source>
        <dbReference type="Proteomes" id="UP000028006"/>
    </source>
</evidence>
<evidence type="ECO:0000313" key="1">
    <source>
        <dbReference type="EMBL" id="KEQ14250.1"/>
    </source>
</evidence>
<protein>
    <submittedName>
        <fullName evidence="1">Uncharacterized protein</fullName>
    </submittedName>
</protein>
<organism evidence="1 2">
    <name type="scientific">Endozoicomonas montiporae</name>
    <dbReference type="NCBI Taxonomy" id="1027273"/>
    <lineage>
        <taxon>Bacteria</taxon>
        <taxon>Pseudomonadati</taxon>
        <taxon>Pseudomonadota</taxon>
        <taxon>Gammaproteobacteria</taxon>
        <taxon>Oceanospirillales</taxon>
        <taxon>Endozoicomonadaceae</taxon>
        <taxon>Endozoicomonas</taxon>
    </lineage>
</organism>
<name>A0A081N727_9GAMM</name>
<accession>A0A081N727</accession>
<dbReference type="EMBL" id="JOKG01000002">
    <property type="protein sequence ID" value="KEQ14250.1"/>
    <property type="molecule type" value="Genomic_DNA"/>
</dbReference>
<dbReference type="Proteomes" id="UP000028006">
    <property type="component" value="Unassembled WGS sequence"/>
</dbReference>
<reference evidence="1 2" key="1">
    <citation type="submission" date="2014-06" db="EMBL/GenBank/DDBJ databases">
        <title>Whole Genome Sequences of Three Symbiotic Endozoicomonas Bacteria.</title>
        <authorList>
            <person name="Neave M.J."/>
            <person name="Apprill A."/>
            <person name="Voolstra C.R."/>
        </authorList>
    </citation>
    <scope>NUCLEOTIDE SEQUENCE [LARGE SCALE GENOMIC DNA]</scope>
    <source>
        <strain evidence="1 2">LMG 24815</strain>
    </source>
</reference>
<keyword evidence="2" id="KW-1185">Reference proteome</keyword>
<gene>
    <name evidence="1" type="ORF">GZ77_07480</name>
</gene>
<comment type="caution">
    <text evidence="1">The sequence shown here is derived from an EMBL/GenBank/DDBJ whole genome shotgun (WGS) entry which is preliminary data.</text>
</comment>